<protein>
    <submittedName>
        <fullName evidence="2">Type II secretion system (T2SS), protein K</fullName>
    </submittedName>
</protein>
<evidence type="ECO:0000313" key="2">
    <source>
        <dbReference type="EMBL" id="SFC52403.1"/>
    </source>
</evidence>
<dbReference type="InterPro" id="IPR038072">
    <property type="entry name" value="GspK_central_sf"/>
</dbReference>
<accession>A0A1I1K330</accession>
<proteinExistence type="predicted"/>
<sequence>MSINKNINQMLQTGIALIQVLLIVGVLSVLALFLTYTAKEQVTMAQWADDKAQALINVHSTESELIFYLLTKNKHSLTNLKVSEGNNQSQWNFFAKPFEVGSNVIAQIQDQSALLHAQFPNRNRLIALIMTQNFSLSDANQIFDSLLDWQDIDTIPRINGLESSNNNVIRNGAVPDVHDFKNINKMTLELLNILINNTTLYRKSTFNPTNSSFELLRALTSNTIAKQVIDLRDNNQLSKNTFSELTGLYEDDRMIFYPSNFVSIKLNSKVGDSSVLKDITIEVTPYAKGANSPINLFSNRG</sequence>
<dbReference type="EMBL" id="FOLO01000011">
    <property type="protein sequence ID" value="SFC52403.1"/>
    <property type="molecule type" value="Genomic_DNA"/>
</dbReference>
<keyword evidence="1" id="KW-1133">Transmembrane helix</keyword>
<dbReference type="Proteomes" id="UP000198862">
    <property type="component" value="Unassembled WGS sequence"/>
</dbReference>
<evidence type="ECO:0000256" key="1">
    <source>
        <dbReference type="SAM" id="Phobius"/>
    </source>
</evidence>
<reference evidence="2 3" key="1">
    <citation type="submission" date="2016-10" db="EMBL/GenBank/DDBJ databases">
        <authorList>
            <person name="de Groot N.N."/>
        </authorList>
    </citation>
    <scope>NUCLEOTIDE SEQUENCE [LARGE SCALE GENOMIC DNA]</scope>
    <source>
        <strain evidence="2 3">DSM 6059</strain>
    </source>
</reference>
<dbReference type="SUPFAM" id="SSF158544">
    <property type="entry name" value="GspK insert domain-like"/>
    <property type="match status" value="1"/>
</dbReference>
<dbReference type="STRING" id="1123010.SAMN02745724_01855"/>
<evidence type="ECO:0000313" key="3">
    <source>
        <dbReference type="Proteomes" id="UP000198862"/>
    </source>
</evidence>
<organism evidence="2 3">
    <name type="scientific">Pseudoalteromonas denitrificans DSM 6059</name>
    <dbReference type="NCBI Taxonomy" id="1123010"/>
    <lineage>
        <taxon>Bacteria</taxon>
        <taxon>Pseudomonadati</taxon>
        <taxon>Pseudomonadota</taxon>
        <taxon>Gammaproteobacteria</taxon>
        <taxon>Alteromonadales</taxon>
        <taxon>Pseudoalteromonadaceae</taxon>
        <taxon>Pseudoalteromonas</taxon>
    </lineage>
</organism>
<keyword evidence="3" id="KW-1185">Reference proteome</keyword>
<name>A0A1I1K330_9GAMM</name>
<feature type="transmembrane region" description="Helical" evidence="1">
    <location>
        <begin position="15"/>
        <end position="36"/>
    </location>
</feature>
<dbReference type="Gene3D" id="1.10.40.60">
    <property type="entry name" value="EpsJ-like"/>
    <property type="match status" value="1"/>
</dbReference>
<dbReference type="OrthoDB" id="9181871at2"/>
<keyword evidence="1" id="KW-0472">Membrane</keyword>
<dbReference type="RefSeq" id="WP_091983043.1">
    <property type="nucleotide sequence ID" value="NZ_FOLO01000011.1"/>
</dbReference>
<gene>
    <name evidence="2" type="ORF">SAMN02745724_01855</name>
</gene>
<dbReference type="AlphaFoldDB" id="A0A1I1K330"/>
<keyword evidence="1" id="KW-0812">Transmembrane</keyword>